<dbReference type="PANTHER" id="PTHR30561">
    <property type="entry name" value="SMR FAMILY PROTON-DEPENDENT DRUG EFFLUX TRANSPORTER SUGE"/>
    <property type="match status" value="1"/>
</dbReference>
<evidence type="ECO:0000256" key="7">
    <source>
        <dbReference type="ARBA" id="ARBA00022692"/>
    </source>
</evidence>
<comment type="subcellular location">
    <subcellularLocation>
        <location evidence="1">Cell membrane</location>
        <topology evidence="1">Multi-pass membrane protein</topology>
    </subcellularLocation>
</comment>
<dbReference type="Gene3D" id="1.10.3730.20">
    <property type="match status" value="1"/>
</dbReference>
<keyword evidence="5" id="KW-0997">Cell inner membrane</keyword>
<accession>A0ABV0JA70</accession>
<evidence type="ECO:0000256" key="6">
    <source>
        <dbReference type="ARBA" id="ARBA00022556"/>
    </source>
</evidence>
<evidence type="ECO:0000313" key="15">
    <source>
        <dbReference type="Proteomes" id="UP001464891"/>
    </source>
</evidence>
<dbReference type="InterPro" id="IPR000620">
    <property type="entry name" value="EamA_dom"/>
</dbReference>
<dbReference type="PANTHER" id="PTHR30561:SF9">
    <property type="entry name" value="4-AMINO-4-DEOXY-L-ARABINOSE-PHOSPHOUNDECAPRENOL FLIPPASE SUBUNIT ARNF-RELATED"/>
    <property type="match status" value="1"/>
</dbReference>
<evidence type="ECO:0000256" key="3">
    <source>
        <dbReference type="ARBA" id="ARBA00022475"/>
    </source>
</evidence>
<feature type="transmembrane region" description="Helical" evidence="12">
    <location>
        <begin position="76"/>
        <end position="96"/>
    </location>
</feature>
<evidence type="ECO:0000256" key="2">
    <source>
        <dbReference type="ARBA" id="ARBA00007362"/>
    </source>
</evidence>
<keyword evidence="15" id="KW-1185">Reference proteome</keyword>
<dbReference type="EMBL" id="JAMPKM010000010">
    <property type="protein sequence ID" value="MEP0818683.1"/>
    <property type="molecule type" value="Genomic_DNA"/>
</dbReference>
<evidence type="ECO:0000313" key="14">
    <source>
        <dbReference type="EMBL" id="MEP0818683.1"/>
    </source>
</evidence>
<gene>
    <name evidence="14" type="ORF">NC998_16405</name>
</gene>
<evidence type="ECO:0000256" key="8">
    <source>
        <dbReference type="ARBA" id="ARBA00022985"/>
    </source>
</evidence>
<keyword evidence="11 12" id="KW-0472">Membrane</keyword>
<feature type="transmembrane region" description="Helical" evidence="12">
    <location>
        <begin position="102"/>
        <end position="120"/>
    </location>
</feature>
<evidence type="ECO:0000256" key="5">
    <source>
        <dbReference type="ARBA" id="ARBA00022519"/>
    </source>
</evidence>
<organism evidence="14 15">
    <name type="scientific">Trichocoleus desertorum GB2-A4</name>
    <dbReference type="NCBI Taxonomy" id="2933944"/>
    <lineage>
        <taxon>Bacteria</taxon>
        <taxon>Bacillati</taxon>
        <taxon>Cyanobacteriota</taxon>
        <taxon>Cyanophyceae</taxon>
        <taxon>Leptolyngbyales</taxon>
        <taxon>Trichocoleusaceae</taxon>
        <taxon>Trichocoleus</taxon>
    </lineage>
</organism>
<dbReference type="InterPro" id="IPR000390">
    <property type="entry name" value="Small_drug/metabolite_transptr"/>
</dbReference>
<dbReference type="Proteomes" id="UP001464891">
    <property type="component" value="Unassembled WGS sequence"/>
</dbReference>
<keyword evidence="8" id="KW-0448">Lipopolysaccharide biosynthesis</keyword>
<protein>
    <submittedName>
        <fullName evidence="14">EamA family transporter</fullName>
    </submittedName>
</protein>
<proteinExistence type="inferred from homology"/>
<feature type="domain" description="EamA" evidence="13">
    <location>
        <begin position="49"/>
        <end position="119"/>
    </location>
</feature>
<keyword evidence="10" id="KW-0443">Lipid metabolism</keyword>
<comment type="similarity">
    <text evidence="2">Belongs to the EamA transporter family.</text>
</comment>
<evidence type="ECO:0000259" key="13">
    <source>
        <dbReference type="Pfam" id="PF00892"/>
    </source>
</evidence>
<keyword evidence="4" id="KW-0444">Lipid biosynthesis</keyword>
<evidence type="ECO:0000256" key="11">
    <source>
        <dbReference type="ARBA" id="ARBA00023136"/>
    </source>
</evidence>
<reference evidence="14 15" key="1">
    <citation type="submission" date="2022-04" db="EMBL/GenBank/DDBJ databases">
        <title>Positive selection, recombination, and allopatry shape intraspecific diversity of widespread and dominant cyanobacteria.</title>
        <authorList>
            <person name="Wei J."/>
            <person name="Shu W."/>
            <person name="Hu C."/>
        </authorList>
    </citation>
    <scope>NUCLEOTIDE SEQUENCE [LARGE SCALE GENOMIC DNA]</scope>
    <source>
        <strain evidence="14 15">GB2-A4</strain>
    </source>
</reference>
<dbReference type="RefSeq" id="WP_190433124.1">
    <property type="nucleotide sequence ID" value="NZ_JAMPKM010000010.1"/>
</dbReference>
<evidence type="ECO:0000256" key="9">
    <source>
        <dbReference type="ARBA" id="ARBA00022989"/>
    </source>
</evidence>
<dbReference type="SUPFAM" id="SSF103481">
    <property type="entry name" value="Multidrug resistance efflux transporter EmrE"/>
    <property type="match status" value="1"/>
</dbReference>
<keyword evidence="6" id="KW-0441">Lipid A biosynthesis</keyword>
<comment type="caution">
    <text evidence="14">The sequence shown here is derived from an EMBL/GenBank/DDBJ whole genome shotgun (WGS) entry which is preliminary data.</text>
</comment>
<dbReference type="InterPro" id="IPR037185">
    <property type="entry name" value="EmrE-like"/>
</dbReference>
<name>A0ABV0JA70_9CYAN</name>
<keyword evidence="9 12" id="KW-1133">Transmembrane helix</keyword>
<evidence type="ECO:0000256" key="4">
    <source>
        <dbReference type="ARBA" id="ARBA00022516"/>
    </source>
</evidence>
<evidence type="ECO:0000256" key="12">
    <source>
        <dbReference type="SAM" id="Phobius"/>
    </source>
</evidence>
<evidence type="ECO:0000256" key="1">
    <source>
        <dbReference type="ARBA" id="ARBA00004651"/>
    </source>
</evidence>
<keyword evidence="7 12" id="KW-0812">Transmembrane</keyword>
<sequence>MTLQEFSLLLMSIVASVAGQFFLKAGALKLGKVNVDNMLGHILSILFTPELLAGLTCYAFGAIAYILLLTRVKLSIAAPSVALSYVFAVMLGYFLFRETIPVSRVIGLGLIVSGVVLVAWQK</sequence>
<dbReference type="Pfam" id="PF00892">
    <property type="entry name" value="EamA"/>
    <property type="match status" value="1"/>
</dbReference>
<evidence type="ECO:0000256" key="10">
    <source>
        <dbReference type="ARBA" id="ARBA00023098"/>
    </source>
</evidence>
<feature type="transmembrane region" description="Helical" evidence="12">
    <location>
        <begin position="51"/>
        <end position="69"/>
    </location>
</feature>
<keyword evidence="3" id="KW-1003">Cell membrane</keyword>